<dbReference type="AlphaFoldDB" id="F4QG46"/>
<name>F4QG46_9CAUL</name>
<dbReference type="EMBL" id="GL883076">
    <property type="protein sequence ID" value="EGF93857.1"/>
    <property type="molecule type" value="Genomic_DNA"/>
</dbReference>
<dbReference type="RefSeq" id="WP_006270822.1">
    <property type="nucleotide sequence ID" value="NZ_GL883076.1"/>
</dbReference>
<proteinExistence type="predicted"/>
<dbReference type="HOGENOM" id="CLU_2679701_0_0_5"/>
<evidence type="ECO:0000313" key="1">
    <source>
        <dbReference type="EMBL" id="EGF93857.1"/>
    </source>
</evidence>
<gene>
    <name evidence="1" type="ORF">ABI_00890</name>
</gene>
<keyword evidence="2" id="KW-1185">Reference proteome</keyword>
<organism evidence="1 2">
    <name type="scientific">Asticcacaulis biprosthecium C19</name>
    <dbReference type="NCBI Taxonomy" id="715226"/>
    <lineage>
        <taxon>Bacteria</taxon>
        <taxon>Pseudomonadati</taxon>
        <taxon>Pseudomonadota</taxon>
        <taxon>Alphaproteobacteria</taxon>
        <taxon>Caulobacterales</taxon>
        <taxon>Caulobacteraceae</taxon>
        <taxon>Asticcacaulis</taxon>
    </lineage>
</organism>
<evidence type="ECO:0000313" key="2">
    <source>
        <dbReference type="Proteomes" id="UP000006512"/>
    </source>
</evidence>
<dbReference type="Proteomes" id="UP000006512">
    <property type="component" value="Unassembled WGS sequence"/>
</dbReference>
<accession>F4QG46</accession>
<sequence length="74" mass="8553">MNALLDQAERAEAMRLQIQNAAFFHEVEIDCGVENALAIDFVFTLARRTNTIRELTELSRFEQQNADYGVEFEQ</sequence>
<reference evidence="2" key="1">
    <citation type="submission" date="2011-03" db="EMBL/GenBank/DDBJ databases">
        <title>Draft genome sequence of Brevundimonas diminuta.</title>
        <authorList>
            <person name="Brown P.J.B."/>
            <person name="Buechlein A."/>
            <person name="Hemmerich C."/>
            <person name="Brun Y.V."/>
        </authorList>
    </citation>
    <scope>NUCLEOTIDE SEQUENCE [LARGE SCALE GENOMIC DNA]</scope>
    <source>
        <strain evidence="2">C19</strain>
    </source>
</reference>
<protein>
    <submittedName>
        <fullName evidence="1">Uncharacterized protein</fullName>
    </submittedName>
</protein>